<dbReference type="InterPro" id="IPR029021">
    <property type="entry name" value="Prot-tyrosine_phosphatase-like"/>
</dbReference>
<dbReference type="InterPro" id="IPR053891">
    <property type="entry name" value="Shisa_N"/>
</dbReference>
<dbReference type="EMBL" id="JAATIS010003638">
    <property type="protein sequence ID" value="KAG2464369.1"/>
    <property type="molecule type" value="Genomic_DNA"/>
</dbReference>
<dbReference type="Gene3D" id="2.30.29.30">
    <property type="entry name" value="Pleckstrin-homology domain (PH domain)/Phosphotyrosine-binding domain (PTB)"/>
    <property type="match status" value="1"/>
</dbReference>
<dbReference type="GO" id="GO:0106018">
    <property type="term" value="F:phosphatidylinositol-3,5-bisphosphate phosphatase activity"/>
    <property type="evidence" value="ECO:0007669"/>
    <property type="project" value="TreeGrafter"/>
</dbReference>
<feature type="region of interest" description="Disordered" evidence="9">
    <location>
        <begin position="96"/>
        <end position="125"/>
    </location>
</feature>
<feature type="non-terminal residue" evidence="13">
    <location>
        <position position="1"/>
    </location>
</feature>
<keyword evidence="4" id="KW-0963">Cytoplasm</keyword>
<name>A0A8X8BRJ6_POLSE</name>
<sequence length="715" mass="80598">MYDGDEALFCCGNCHLRYCCTAAEARLDQGSCDNDKRDLEEEAETVQAVPTYLPFLIVCSLFVAFVIIGTFIAICCCRCLKMKTRDQHGRTLPTQCRLTESGHSSESQTPSRHSSSSSSTASRCSLGGRNQNNICTLGTESLNLFMNLPPQSTYPILSCPQSQGFMATSQASAPFLQQYIGYRMPPEQTMLMGPTYADNRGVFRLDEMSFSMVEEVKLLVRYNNKKPAIGTLYLTATHLIFVETSADVRKETWILHHHISTVEKLPLTATGCPLLIRCKNFRVVHFVIPRERDCQDVYLSLLKLFQPVNFEDLYAFLYNPKEGEASRAAICRCSQPLSGFNARCVEDEQMLQAISDTNKSSPSMYVVDTRPKLNAIANRAAGKGYENEDHYCNIKFQFVGIENIHIMRNSLQKLLEVCEMKSPSMSDYLTGLESSGWLRHIKAVMDAALFLVKAVAHEGASVLVHCSDGWDRTAQVCSLASLLLDPYYRTIKGLMVLIEKDWVSMGHKFTQRCGHLEGDPKEVSPVFTQFIECLWHLTEQFPCAFEFNEKLLLDIHDHVYSCQFGNFIGNCQKEREDLKFWCAMYNRFDKGMHPRQSVLDHLLSIISKKHEEEVKMKELQKKISTGPEESSSHSHEVSEVSVDEIKLSSPNAFKPIQNDSGTSFANGIELEQDGIPSNSDQKVHSPHEKYLPTETFEASLPPVENAVITDSVIKE</sequence>
<dbReference type="InterPro" id="IPR000387">
    <property type="entry name" value="Tyr_Pase_dom"/>
</dbReference>
<dbReference type="InterPro" id="IPR003595">
    <property type="entry name" value="Tyr_Pase_cat"/>
</dbReference>
<dbReference type="PROSITE" id="PS50056">
    <property type="entry name" value="TYR_PHOSPHATASE_2"/>
    <property type="match status" value="1"/>
</dbReference>
<feature type="binding site" evidence="8">
    <location>
        <begin position="466"/>
        <end position="472"/>
    </location>
    <ligand>
        <name>substrate</name>
    </ligand>
</feature>
<feature type="domain" description="Myotubularin phosphatase" evidence="12">
    <location>
        <begin position="326"/>
        <end position="690"/>
    </location>
</feature>
<evidence type="ECO:0000256" key="7">
    <source>
        <dbReference type="PIRSR" id="PIRSR630564-1"/>
    </source>
</evidence>
<dbReference type="CDD" id="cd13210">
    <property type="entry name" value="PH-GRAM_MTMR6-like"/>
    <property type="match status" value="1"/>
</dbReference>
<evidence type="ECO:0000256" key="5">
    <source>
        <dbReference type="ARBA" id="ARBA00022801"/>
    </source>
</evidence>
<dbReference type="InterPro" id="IPR016130">
    <property type="entry name" value="Tyr_Pase_AS"/>
</dbReference>
<evidence type="ECO:0000256" key="2">
    <source>
        <dbReference type="ARBA" id="ARBA00004496"/>
    </source>
</evidence>
<gene>
    <name evidence="13" type="primary">Mtmr8_0</name>
    <name evidence="13" type="ORF">GTO96_0002995</name>
</gene>
<feature type="binding site" evidence="8">
    <location>
        <begin position="403"/>
        <end position="404"/>
    </location>
    <ligand>
        <name>substrate</name>
    </ligand>
</feature>
<dbReference type="Pfam" id="PF21098">
    <property type="entry name" value="PH-GRAM_MTMR6-like"/>
    <property type="match status" value="1"/>
</dbReference>
<protein>
    <submittedName>
        <fullName evidence="13">MTMR8 protein</fullName>
    </submittedName>
</protein>
<keyword evidence="14" id="KW-1185">Reference proteome</keyword>
<accession>A0A8X8BRJ6</accession>
<feature type="compositionally biased region" description="Low complexity" evidence="9">
    <location>
        <begin position="104"/>
        <end position="125"/>
    </location>
</feature>
<dbReference type="PANTHER" id="PTHR10807">
    <property type="entry name" value="MYOTUBULARIN-RELATED"/>
    <property type="match status" value="1"/>
</dbReference>
<evidence type="ECO:0000313" key="14">
    <source>
        <dbReference type="Proteomes" id="UP000886611"/>
    </source>
</evidence>
<dbReference type="SMART" id="SM00404">
    <property type="entry name" value="PTPc_motif"/>
    <property type="match status" value="1"/>
</dbReference>
<proteinExistence type="inferred from homology"/>
<dbReference type="PANTHER" id="PTHR10807:SF36">
    <property type="entry name" value="MYOTUBULARIN-RELATED PROTEIN 8"/>
    <property type="match status" value="1"/>
</dbReference>
<dbReference type="GO" id="GO:0005737">
    <property type="term" value="C:cytoplasm"/>
    <property type="evidence" value="ECO:0007669"/>
    <property type="project" value="UniProtKB-SubCell"/>
</dbReference>
<feature type="transmembrane region" description="Helical" evidence="10">
    <location>
        <begin position="55"/>
        <end position="80"/>
    </location>
</feature>
<evidence type="ECO:0000313" key="13">
    <source>
        <dbReference type="EMBL" id="KAG2464369.1"/>
    </source>
</evidence>
<evidence type="ECO:0000256" key="6">
    <source>
        <dbReference type="ARBA" id="ARBA00023098"/>
    </source>
</evidence>
<dbReference type="PROSITE" id="PS00383">
    <property type="entry name" value="TYR_PHOSPHATASE_1"/>
    <property type="match status" value="1"/>
</dbReference>
<evidence type="ECO:0000256" key="3">
    <source>
        <dbReference type="ARBA" id="ARBA00007471"/>
    </source>
</evidence>
<keyword evidence="5" id="KW-0378">Hydrolase</keyword>
<comment type="similarity">
    <text evidence="3">Belongs to the protein-tyrosine phosphatase family. Non-receptor class myotubularin subfamily.</text>
</comment>
<keyword evidence="6" id="KW-0443">Lipid metabolism</keyword>
<reference evidence="13 14" key="1">
    <citation type="journal article" date="2021" name="Cell">
        <title>Tracing the genetic footprints of vertebrate landing in non-teleost ray-finned fishes.</title>
        <authorList>
            <person name="Bi X."/>
            <person name="Wang K."/>
            <person name="Yang L."/>
            <person name="Pan H."/>
            <person name="Jiang H."/>
            <person name="Wei Q."/>
            <person name="Fang M."/>
            <person name="Yu H."/>
            <person name="Zhu C."/>
            <person name="Cai Y."/>
            <person name="He Y."/>
            <person name="Gan X."/>
            <person name="Zeng H."/>
            <person name="Yu D."/>
            <person name="Zhu Y."/>
            <person name="Jiang H."/>
            <person name="Qiu Q."/>
            <person name="Yang H."/>
            <person name="Zhang Y.E."/>
            <person name="Wang W."/>
            <person name="Zhu M."/>
            <person name="He S."/>
            <person name="Zhang G."/>
        </authorList>
    </citation>
    <scope>NUCLEOTIDE SEQUENCE [LARGE SCALE GENOMIC DNA]</scope>
    <source>
        <strain evidence="13">Bchr_013</strain>
    </source>
</reference>
<evidence type="ECO:0000256" key="10">
    <source>
        <dbReference type="SAM" id="Phobius"/>
    </source>
</evidence>
<dbReference type="SUPFAM" id="SSF52799">
    <property type="entry name" value="(Phosphotyrosine protein) phosphatases II"/>
    <property type="match status" value="1"/>
</dbReference>
<dbReference type="GO" id="GO:0005635">
    <property type="term" value="C:nuclear envelope"/>
    <property type="evidence" value="ECO:0007669"/>
    <property type="project" value="TreeGrafter"/>
</dbReference>
<feature type="region of interest" description="Disordered" evidence="9">
    <location>
        <begin position="617"/>
        <end position="688"/>
    </location>
</feature>
<evidence type="ECO:0000256" key="4">
    <source>
        <dbReference type="ARBA" id="ARBA00022490"/>
    </source>
</evidence>
<keyword evidence="10" id="KW-0472">Membrane</keyword>
<dbReference type="Pfam" id="PF06602">
    <property type="entry name" value="Myotub-related"/>
    <property type="match status" value="1"/>
</dbReference>
<dbReference type="FunFam" id="2.30.29.30:FF:000135">
    <property type="entry name" value="Myotubularin related protein 6"/>
    <property type="match status" value="1"/>
</dbReference>
<dbReference type="InterPro" id="IPR010569">
    <property type="entry name" value="Myotubularin-like_Pase_dom"/>
</dbReference>
<dbReference type="GO" id="GO:0046856">
    <property type="term" value="P:phosphatidylinositol dephosphorylation"/>
    <property type="evidence" value="ECO:0007669"/>
    <property type="project" value="TreeGrafter"/>
</dbReference>
<dbReference type="PROSITE" id="PS51339">
    <property type="entry name" value="PPASE_MYOTUBULARIN"/>
    <property type="match status" value="1"/>
</dbReference>
<feature type="non-terminal residue" evidence="13">
    <location>
        <position position="715"/>
    </location>
</feature>
<dbReference type="SUPFAM" id="SSF50729">
    <property type="entry name" value="PH domain-like"/>
    <property type="match status" value="1"/>
</dbReference>
<dbReference type="AlphaFoldDB" id="A0A8X8BRJ6"/>
<evidence type="ECO:0000256" key="1">
    <source>
        <dbReference type="ARBA" id="ARBA00004184"/>
    </source>
</evidence>
<feature type="active site" description="Phosphocysteine intermediate" evidence="7">
    <location>
        <position position="466"/>
    </location>
</feature>
<dbReference type="Pfam" id="PF13908">
    <property type="entry name" value="Shisa_N"/>
    <property type="match status" value="1"/>
</dbReference>
<comment type="caution">
    <text evidence="13">The sequence shown here is derived from an EMBL/GenBank/DDBJ whole genome shotgun (WGS) entry which is preliminary data.</text>
</comment>
<feature type="compositionally biased region" description="Basic and acidic residues" evidence="9">
    <location>
        <begin position="630"/>
        <end position="646"/>
    </location>
</feature>
<dbReference type="GO" id="GO:0004438">
    <property type="term" value="F:phosphatidylinositol-3-phosphate phosphatase activity"/>
    <property type="evidence" value="ECO:0007669"/>
    <property type="project" value="TreeGrafter"/>
</dbReference>
<organism evidence="13 14">
    <name type="scientific">Polypterus senegalus</name>
    <name type="common">Senegal bichir</name>
    <dbReference type="NCBI Taxonomy" id="55291"/>
    <lineage>
        <taxon>Eukaryota</taxon>
        <taxon>Metazoa</taxon>
        <taxon>Chordata</taxon>
        <taxon>Craniata</taxon>
        <taxon>Vertebrata</taxon>
        <taxon>Euteleostomi</taxon>
        <taxon>Actinopterygii</taxon>
        <taxon>Polypteriformes</taxon>
        <taxon>Polypteridae</taxon>
        <taxon>Polypterus</taxon>
    </lineage>
</organism>
<feature type="domain" description="Tyrosine specific protein phosphatases" evidence="11">
    <location>
        <begin position="435"/>
        <end position="479"/>
    </location>
</feature>
<keyword evidence="10" id="KW-0812">Transmembrane</keyword>
<dbReference type="Proteomes" id="UP000886611">
    <property type="component" value="Unassembled WGS sequence"/>
</dbReference>
<comment type="subcellular location">
    <subcellularLocation>
        <location evidence="2">Cytoplasm</location>
    </subcellularLocation>
    <subcellularLocation>
        <location evidence="1">Endomembrane system</location>
        <topology evidence="1">Peripheral membrane protein</topology>
    </subcellularLocation>
</comment>
<keyword evidence="10" id="KW-1133">Transmembrane helix</keyword>
<evidence type="ECO:0000259" key="11">
    <source>
        <dbReference type="PROSITE" id="PS50056"/>
    </source>
</evidence>
<dbReference type="InterPro" id="IPR030564">
    <property type="entry name" value="Myotubularin"/>
</dbReference>
<evidence type="ECO:0000256" key="9">
    <source>
        <dbReference type="SAM" id="MobiDB-lite"/>
    </source>
</evidence>
<dbReference type="InterPro" id="IPR011993">
    <property type="entry name" value="PH-like_dom_sf"/>
</dbReference>
<evidence type="ECO:0000259" key="12">
    <source>
        <dbReference type="PROSITE" id="PS51339"/>
    </source>
</evidence>
<dbReference type="InterPro" id="IPR048994">
    <property type="entry name" value="PH-GRAM_MTMR6-9"/>
</dbReference>
<evidence type="ECO:0000256" key="8">
    <source>
        <dbReference type="PIRSR" id="PIRSR630564-2"/>
    </source>
</evidence>